<evidence type="ECO:0000313" key="2">
    <source>
        <dbReference type="EMBL" id="CAH0560515.1"/>
    </source>
</evidence>
<dbReference type="Gene3D" id="3.40.50.720">
    <property type="entry name" value="NAD(P)-binding Rossmann-like Domain"/>
    <property type="match status" value="1"/>
</dbReference>
<dbReference type="SUPFAM" id="SSF51735">
    <property type="entry name" value="NAD(P)-binding Rossmann-fold domains"/>
    <property type="match status" value="1"/>
</dbReference>
<dbReference type="Pfam" id="PF00106">
    <property type="entry name" value="adh_short"/>
    <property type="match status" value="1"/>
</dbReference>
<evidence type="ECO:0000313" key="3">
    <source>
        <dbReference type="Proteomes" id="UP001154078"/>
    </source>
</evidence>
<dbReference type="CDD" id="cd05327">
    <property type="entry name" value="retinol-DH_like_SDR_c_like"/>
    <property type="match status" value="1"/>
</dbReference>
<sequence>MFLIAGFCIIVVITVISIVRSKKPLKIILSEAKYELLYNAVGSKAVIQDYLMKSKNKTDLPLMTGKVAVITGGNRGIGKEVVKMFLKCDMTILIGCRNIQAAKSMIETFRKEGIKTGNADIYNLDISLIESIKLFAKEIKSKYYKINYVVNNAGIMFGPYIETKDGFESQFSTNYLGHFLLIHLLLPNIKAAGEKNDFSRIVNVSSCAHHIGDIKFEDINNRKQYIAGEAYAQSKLAQLLFSNYLNETMKKEKSFVQSHSVHPGVVNTELFDGTLLKNKAPWIPNLLFKTPKQGAIPIVYACVSKELEGKGGTYIHNCEIFETCQLAKSQELQEKLFTFTKDLLNILEFGN</sequence>
<name>A0A9P0FMA4_BRAAE</name>
<reference evidence="2" key="1">
    <citation type="submission" date="2021-12" db="EMBL/GenBank/DDBJ databases">
        <authorList>
            <person name="King R."/>
        </authorList>
    </citation>
    <scope>NUCLEOTIDE SEQUENCE</scope>
</reference>
<dbReference type="PANTHER" id="PTHR43157:SF31">
    <property type="entry name" value="PHOSPHATIDYLINOSITOL-GLYCAN BIOSYNTHESIS CLASS F PROTEIN"/>
    <property type="match status" value="1"/>
</dbReference>
<dbReference type="InterPro" id="IPR002347">
    <property type="entry name" value="SDR_fam"/>
</dbReference>
<dbReference type="GO" id="GO:0016491">
    <property type="term" value="F:oxidoreductase activity"/>
    <property type="evidence" value="ECO:0007669"/>
    <property type="project" value="UniProtKB-KW"/>
</dbReference>
<dbReference type="PRINTS" id="PR00081">
    <property type="entry name" value="GDHRDH"/>
</dbReference>
<gene>
    <name evidence="2" type="ORF">MELIAE_LOCUS10251</name>
</gene>
<dbReference type="EMBL" id="OV121138">
    <property type="protein sequence ID" value="CAH0560515.1"/>
    <property type="molecule type" value="Genomic_DNA"/>
</dbReference>
<protein>
    <submittedName>
        <fullName evidence="2">Uncharacterized protein</fullName>
    </submittedName>
</protein>
<dbReference type="Proteomes" id="UP001154078">
    <property type="component" value="Chromosome 7"/>
</dbReference>
<evidence type="ECO:0000256" key="1">
    <source>
        <dbReference type="ARBA" id="ARBA00023002"/>
    </source>
</evidence>
<dbReference type="InterPro" id="IPR036291">
    <property type="entry name" value="NAD(P)-bd_dom_sf"/>
</dbReference>
<organism evidence="2 3">
    <name type="scientific">Brassicogethes aeneus</name>
    <name type="common">Rape pollen beetle</name>
    <name type="synonym">Meligethes aeneus</name>
    <dbReference type="NCBI Taxonomy" id="1431903"/>
    <lineage>
        <taxon>Eukaryota</taxon>
        <taxon>Metazoa</taxon>
        <taxon>Ecdysozoa</taxon>
        <taxon>Arthropoda</taxon>
        <taxon>Hexapoda</taxon>
        <taxon>Insecta</taxon>
        <taxon>Pterygota</taxon>
        <taxon>Neoptera</taxon>
        <taxon>Endopterygota</taxon>
        <taxon>Coleoptera</taxon>
        <taxon>Polyphaga</taxon>
        <taxon>Cucujiformia</taxon>
        <taxon>Nitidulidae</taxon>
        <taxon>Meligethinae</taxon>
        <taxon>Brassicogethes</taxon>
    </lineage>
</organism>
<dbReference type="OrthoDB" id="191139at2759"/>
<dbReference type="AlphaFoldDB" id="A0A9P0FMA4"/>
<keyword evidence="1" id="KW-0560">Oxidoreductase</keyword>
<proteinExistence type="predicted"/>
<accession>A0A9P0FMA4</accession>
<keyword evidence="3" id="KW-1185">Reference proteome</keyword>
<dbReference type="PANTHER" id="PTHR43157">
    <property type="entry name" value="PHOSPHATIDYLINOSITOL-GLYCAN BIOSYNTHESIS CLASS F PROTEIN-RELATED"/>
    <property type="match status" value="1"/>
</dbReference>